<dbReference type="Proteomes" id="UP000024635">
    <property type="component" value="Unassembled WGS sequence"/>
</dbReference>
<name>A0A016VMJ1_9BILA</name>
<gene>
    <name evidence="2" type="primary">Acey_s0007.g3451</name>
    <name evidence="2" type="ORF">Y032_0007g3451</name>
</gene>
<reference evidence="3" key="1">
    <citation type="journal article" date="2015" name="Nat. Genet.">
        <title>The genome and transcriptome of the zoonotic hookworm Ancylostoma ceylanicum identify infection-specific gene families.</title>
        <authorList>
            <person name="Schwarz E.M."/>
            <person name="Hu Y."/>
            <person name="Antoshechkin I."/>
            <person name="Miller M.M."/>
            <person name="Sternberg P.W."/>
            <person name="Aroian R.V."/>
        </authorList>
    </citation>
    <scope>NUCLEOTIDE SEQUENCE</scope>
    <source>
        <strain evidence="3">HY135</strain>
    </source>
</reference>
<organism evidence="2 3">
    <name type="scientific">Ancylostoma ceylanicum</name>
    <dbReference type="NCBI Taxonomy" id="53326"/>
    <lineage>
        <taxon>Eukaryota</taxon>
        <taxon>Metazoa</taxon>
        <taxon>Ecdysozoa</taxon>
        <taxon>Nematoda</taxon>
        <taxon>Chromadorea</taxon>
        <taxon>Rhabditida</taxon>
        <taxon>Rhabditina</taxon>
        <taxon>Rhabditomorpha</taxon>
        <taxon>Strongyloidea</taxon>
        <taxon>Ancylostomatidae</taxon>
        <taxon>Ancylostomatinae</taxon>
        <taxon>Ancylostoma</taxon>
    </lineage>
</organism>
<evidence type="ECO:0000313" key="3">
    <source>
        <dbReference type="Proteomes" id="UP000024635"/>
    </source>
</evidence>
<protein>
    <submittedName>
        <fullName evidence="2">Uncharacterized protein</fullName>
    </submittedName>
</protein>
<dbReference type="EMBL" id="JARK01001343">
    <property type="protein sequence ID" value="EYC28829.1"/>
    <property type="molecule type" value="Genomic_DNA"/>
</dbReference>
<accession>A0A016VMJ1</accession>
<proteinExistence type="predicted"/>
<keyword evidence="3" id="KW-1185">Reference proteome</keyword>
<evidence type="ECO:0000313" key="2">
    <source>
        <dbReference type="EMBL" id="EYC28829.1"/>
    </source>
</evidence>
<dbReference type="OrthoDB" id="5844809at2759"/>
<sequence>MFSDEEDLAEELSDIEDSEELVEKAPDNAEFHKLMQKRAQVEKRMNDVDELARQIKFAMELRRGMSDCYSNRTASFPIETNLELRRLASGSLLVLFSIRNNTSYDLIGWSFTASFVPAAADDSSIGSFSQSIALDSLAPGEEFSSELFAAQQRIRLPMIVHLRLAKCFNIAGEQKHILVELDREYLSLRDLIYPAKPTPQSAVNGDRSSVIGLRSIPALFIVHSLVDDFTRPPRVPEIEISGLKYGDSRSQGQPRTYAYV</sequence>
<dbReference type="STRING" id="53326.A0A016VMJ1"/>
<dbReference type="AlphaFoldDB" id="A0A016VMJ1"/>
<evidence type="ECO:0000256" key="1">
    <source>
        <dbReference type="SAM" id="MobiDB-lite"/>
    </source>
</evidence>
<feature type="region of interest" description="Disordered" evidence="1">
    <location>
        <begin position="1"/>
        <end position="20"/>
    </location>
</feature>
<comment type="caution">
    <text evidence="2">The sequence shown here is derived from an EMBL/GenBank/DDBJ whole genome shotgun (WGS) entry which is preliminary data.</text>
</comment>